<dbReference type="Proteomes" id="UP000046393">
    <property type="component" value="Unplaced"/>
</dbReference>
<evidence type="ECO:0000313" key="4">
    <source>
        <dbReference type="Proteomes" id="UP000046393"/>
    </source>
</evidence>
<dbReference type="GO" id="GO:0005737">
    <property type="term" value="C:cytoplasm"/>
    <property type="evidence" value="ECO:0007669"/>
    <property type="project" value="TreeGrafter"/>
</dbReference>
<keyword evidence="2" id="KW-0812">Transmembrane</keyword>
<dbReference type="PANTHER" id="PTHR23153:SF38">
    <property type="entry name" value="UBX DOMAIN-CONTAINING PROTEIN 6"/>
    <property type="match status" value="1"/>
</dbReference>
<protein>
    <submittedName>
        <fullName evidence="5">UBX domain-containing protein</fullName>
    </submittedName>
</protein>
<keyword evidence="4" id="KW-1185">Reference proteome</keyword>
<dbReference type="SUPFAM" id="SSF143503">
    <property type="entry name" value="PUG domain-like"/>
    <property type="match status" value="1"/>
</dbReference>
<dbReference type="InterPro" id="IPR029071">
    <property type="entry name" value="Ubiquitin-like_domsf"/>
</dbReference>
<organism evidence="4 5">
    <name type="scientific">Syphacia muris</name>
    <dbReference type="NCBI Taxonomy" id="451379"/>
    <lineage>
        <taxon>Eukaryota</taxon>
        <taxon>Metazoa</taxon>
        <taxon>Ecdysozoa</taxon>
        <taxon>Nematoda</taxon>
        <taxon>Chromadorea</taxon>
        <taxon>Rhabditida</taxon>
        <taxon>Spirurina</taxon>
        <taxon>Oxyuridomorpha</taxon>
        <taxon>Oxyuroidea</taxon>
        <taxon>Oxyuridae</taxon>
        <taxon>Syphacia</taxon>
    </lineage>
</organism>
<evidence type="ECO:0000259" key="3">
    <source>
        <dbReference type="PROSITE" id="PS50033"/>
    </source>
</evidence>
<dbReference type="Gene3D" id="1.20.58.2190">
    <property type="match status" value="1"/>
</dbReference>
<feature type="transmembrane region" description="Helical" evidence="2">
    <location>
        <begin position="449"/>
        <end position="465"/>
    </location>
</feature>
<sequence length="466" mass="53097">MDRLKNFVKEMKTKKNFKKAGPGRRLIDSAPVNAGTLKSMSSSAEKNSSSSRGEALSTERIANADFAAQAAYKRMNLGVKQETATQRNIRLQALKELEKEKLRENISANEDSFSGEHANNDTCRRDERTFEHSDVIKKVYFTCELLGEDVKLTKDELRENLEDFLRCQLEDDAIVASSLMISSLNSEKKRQLASETLQKYIQNLIEHPGESKFCRIRMLNKAFQERILPVKGAVEFLVGCGFEECLQQNDGSSSPEKFLVIEAEKVNDVAALIQALEVLRSAEPIPIKLYRDPVIFKADKSKKVFSSNAEIPSDFFQLSLEEIKAEQAARSLQAERMLTLRTKEMRLRDETLRCYTYKYTVIRIRFPDNYFLQGTFDCLEELAAVREFISKYVVYTEVPLFSLKDAGTGKLFNEENKSLKELNLVPAALLNFEWDADVMGSFTTTGKQVSFIIIFCIVICLHFFCL</sequence>
<evidence type="ECO:0000256" key="2">
    <source>
        <dbReference type="SAM" id="Phobius"/>
    </source>
</evidence>
<dbReference type="WBParaSite" id="SMUV_0000135701-mRNA-1">
    <property type="protein sequence ID" value="SMUV_0000135701-mRNA-1"/>
    <property type="gene ID" value="SMUV_0000135701"/>
</dbReference>
<evidence type="ECO:0000313" key="5">
    <source>
        <dbReference type="WBParaSite" id="SMUV_0000135701-mRNA-1"/>
    </source>
</evidence>
<keyword evidence="2" id="KW-0472">Membrane</keyword>
<dbReference type="Pfam" id="PF00789">
    <property type="entry name" value="UBX"/>
    <property type="match status" value="1"/>
</dbReference>
<proteinExistence type="predicted"/>
<dbReference type="Gene3D" id="3.10.20.90">
    <property type="entry name" value="Phosphatidylinositol 3-kinase Catalytic Subunit, Chain A, domain 1"/>
    <property type="match status" value="1"/>
</dbReference>
<dbReference type="AlphaFoldDB" id="A0A0N5AB31"/>
<evidence type="ECO:0000256" key="1">
    <source>
        <dbReference type="SAM" id="MobiDB-lite"/>
    </source>
</evidence>
<dbReference type="PANTHER" id="PTHR23153">
    <property type="entry name" value="UBX-RELATED"/>
    <property type="match status" value="1"/>
</dbReference>
<dbReference type="SMART" id="SM00580">
    <property type="entry name" value="PUG"/>
    <property type="match status" value="1"/>
</dbReference>
<dbReference type="InterPro" id="IPR001012">
    <property type="entry name" value="UBX_dom"/>
</dbReference>
<dbReference type="Pfam" id="PF09409">
    <property type="entry name" value="PUB"/>
    <property type="match status" value="1"/>
</dbReference>
<accession>A0A0N5AB31</accession>
<name>A0A0N5AB31_9BILA</name>
<dbReference type="CDD" id="cd16119">
    <property type="entry name" value="UBX_UBXN6"/>
    <property type="match status" value="1"/>
</dbReference>
<dbReference type="InterPro" id="IPR018997">
    <property type="entry name" value="PUB_domain"/>
</dbReference>
<dbReference type="PROSITE" id="PS50033">
    <property type="entry name" value="UBX"/>
    <property type="match status" value="1"/>
</dbReference>
<dbReference type="InterPro" id="IPR036339">
    <property type="entry name" value="PUB-like_dom_sf"/>
</dbReference>
<feature type="domain" description="UBX" evidence="3">
    <location>
        <begin position="355"/>
        <end position="432"/>
    </location>
</feature>
<keyword evidence="2" id="KW-1133">Transmembrane helix</keyword>
<feature type="compositionally biased region" description="Low complexity" evidence="1">
    <location>
        <begin position="39"/>
        <end position="51"/>
    </location>
</feature>
<dbReference type="SUPFAM" id="SSF54236">
    <property type="entry name" value="Ubiquitin-like"/>
    <property type="match status" value="1"/>
</dbReference>
<reference evidence="5" key="1">
    <citation type="submission" date="2017-02" db="UniProtKB">
        <authorList>
            <consortium name="WormBaseParasite"/>
        </authorList>
    </citation>
    <scope>IDENTIFICATION</scope>
</reference>
<dbReference type="SMART" id="SM00166">
    <property type="entry name" value="UBX"/>
    <property type="match status" value="1"/>
</dbReference>
<feature type="region of interest" description="Disordered" evidence="1">
    <location>
        <begin position="13"/>
        <end position="56"/>
    </location>
</feature>
<dbReference type="STRING" id="451379.A0A0N5AB31"/>